<dbReference type="Proteomes" id="UP001500620">
    <property type="component" value="Unassembled WGS sequence"/>
</dbReference>
<evidence type="ECO:0000313" key="2">
    <source>
        <dbReference type="Proteomes" id="UP001500620"/>
    </source>
</evidence>
<organism evidence="1 2">
    <name type="scientific">Dactylosporangium darangshiense</name>
    <dbReference type="NCBI Taxonomy" id="579108"/>
    <lineage>
        <taxon>Bacteria</taxon>
        <taxon>Bacillati</taxon>
        <taxon>Actinomycetota</taxon>
        <taxon>Actinomycetes</taxon>
        <taxon>Micromonosporales</taxon>
        <taxon>Micromonosporaceae</taxon>
        <taxon>Dactylosporangium</taxon>
    </lineage>
</organism>
<protein>
    <submittedName>
        <fullName evidence="1">Uncharacterized protein</fullName>
    </submittedName>
</protein>
<accession>A0ABP8DC53</accession>
<dbReference type="RefSeq" id="WP_345129175.1">
    <property type="nucleotide sequence ID" value="NZ_BAABAT010000012.1"/>
</dbReference>
<name>A0ABP8DC53_9ACTN</name>
<keyword evidence="2" id="KW-1185">Reference proteome</keyword>
<reference evidence="2" key="1">
    <citation type="journal article" date="2019" name="Int. J. Syst. Evol. Microbiol.">
        <title>The Global Catalogue of Microorganisms (GCM) 10K type strain sequencing project: providing services to taxonomists for standard genome sequencing and annotation.</title>
        <authorList>
            <consortium name="The Broad Institute Genomics Platform"/>
            <consortium name="The Broad Institute Genome Sequencing Center for Infectious Disease"/>
            <person name="Wu L."/>
            <person name="Ma J."/>
        </authorList>
    </citation>
    <scope>NUCLEOTIDE SEQUENCE [LARGE SCALE GENOMIC DNA]</scope>
    <source>
        <strain evidence="2">JCM 17441</strain>
    </source>
</reference>
<comment type="caution">
    <text evidence="1">The sequence shown here is derived from an EMBL/GenBank/DDBJ whole genome shotgun (WGS) entry which is preliminary data.</text>
</comment>
<dbReference type="EMBL" id="BAABAT010000012">
    <property type="protein sequence ID" value="GAA4251821.1"/>
    <property type="molecule type" value="Genomic_DNA"/>
</dbReference>
<evidence type="ECO:0000313" key="1">
    <source>
        <dbReference type="EMBL" id="GAA4251821.1"/>
    </source>
</evidence>
<proteinExistence type="predicted"/>
<sequence length="62" mass="6430">MRGAQAEAQRDVLPGHCAGAVATHAVRHLAWLRRTDEAAATALAALWHALDDHAPAPAGALT</sequence>
<gene>
    <name evidence="1" type="ORF">GCM10022255_045920</name>
</gene>